<dbReference type="GO" id="GO:0009253">
    <property type="term" value="P:peptidoglycan catabolic process"/>
    <property type="evidence" value="ECO:0007669"/>
    <property type="project" value="InterPro"/>
</dbReference>
<dbReference type="EMBL" id="LITQ01000024">
    <property type="protein sequence ID" value="OAA91696.1"/>
    <property type="molecule type" value="Genomic_DNA"/>
</dbReference>
<dbReference type="Pfam" id="PF01520">
    <property type="entry name" value="Amidase_3"/>
    <property type="match status" value="2"/>
</dbReference>
<dbReference type="Gene3D" id="2.60.40.1220">
    <property type="match status" value="1"/>
</dbReference>
<dbReference type="Proteomes" id="UP000093694">
    <property type="component" value="Unassembled WGS sequence"/>
</dbReference>
<dbReference type="CDD" id="cd02696">
    <property type="entry name" value="MurNAc-LAA"/>
    <property type="match status" value="2"/>
</dbReference>
<feature type="domain" description="MurNAc-LAA" evidence="3">
    <location>
        <begin position="204"/>
        <end position="317"/>
    </location>
</feature>
<keyword evidence="1" id="KW-0732">Signal</keyword>
<sequence length="603" mass="64102">MKITRISMMILLSLIFVLIVFAKGNTVHAINYSGITIGNDVETNKSWNIKFNMKLDQSTVNGSNIVVTDSTGNAVPIYLQVEKDGMGVVVTPKSQYTYGKTYNLIVKSGVKAVNGKNLSSEAKVQFGVKYNQSANNKYTVTIDAGHGGTDAGNVSEAGLKEKDVDLSVALKTGKILEQNGVNVVYTRKDDNVTWNDSTNLQARFDIANNAKSNLFVSLHVNCYTGSASVNGIETYYRASNDSAKNTANNIQSDLISYTGLSNRGIKEGTAQHKILMGTTAPAVMVELGFMTNPKESQLIGSEDFQNKSASAIANGILKSLPSLQEENTVNVSSISNLSDSIIVGSKYSLPTSVQATMSDGTSKKVSIVWNSNTVDTSKVGIFTYKGTAAGYSKTVTFTLTVKAKQIDPIPVTPAEGAPVIVIDPGHGIGSDVGSNGNGFQEDDVTLSVGLKVGKILESKGIKVIYTRTTDERKTTPLTVTESLQRRCDTANNAGATYMISIHTNAFDDPAAEGTETLYYTGSVKGEKMAEAIQESLSSALGTYSRGLKDGSWLYIAKHTTAPTVLTELGFLTNKNDAGILGTDGGRSKAAQAIASAILQVLGI</sequence>
<dbReference type="InterPro" id="IPR032812">
    <property type="entry name" value="SbsA_Ig"/>
</dbReference>
<protein>
    <submittedName>
        <fullName evidence="4">N-acetylmuramoyl-L-alanine amidase LytC</fullName>
        <ecNumber evidence="4">3.5.1.28</ecNumber>
    </submittedName>
</protein>
<keyword evidence="7" id="KW-1185">Reference proteome</keyword>
<evidence type="ECO:0000313" key="4">
    <source>
        <dbReference type="EMBL" id="OAA91696.1"/>
    </source>
</evidence>
<dbReference type="PATRIC" id="fig|1705578.3.peg.1837"/>
<dbReference type="Gene3D" id="3.40.630.40">
    <property type="entry name" value="Zn-dependent exopeptidases"/>
    <property type="match status" value="2"/>
</dbReference>
<accession>A0A162LCC7</accession>
<reference evidence="5 7" key="2">
    <citation type="journal article" date="2016" name="Front. Microbiol.">
        <title>Industrial Acetogenic Biocatalysts: A Comparative Metabolic and Genomic Analysis.</title>
        <authorList>
            <person name="Bengelsdorf F."/>
            <person name="Poehlein A."/>
            <person name="Sonja S."/>
            <person name="Erz C."/>
            <person name="Hummel T."/>
            <person name="Hoffmeister S."/>
            <person name="Daniel R."/>
            <person name="Durre P."/>
        </authorList>
    </citation>
    <scope>NUCLEOTIDE SEQUENCE [LARGE SCALE GENOMIC DNA]</scope>
    <source>
        <strain evidence="5 7">PTA-10522</strain>
    </source>
</reference>
<dbReference type="InterPro" id="IPR002508">
    <property type="entry name" value="MurNAc-LAA_cat"/>
</dbReference>
<dbReference type="EMBL" id="LROR01000018">
    <property type="protein sequence ID" value="OBR97645.1"/>
    <property type="molecule type" value="Genomic_DNA"/>
</dbReference>
<dbReference type="AlphaFoldDB" id="A0A162LCC7"/>
<evidence type="ECO:0000313" key="7">
    <source>
        <dbReference type="Proteomes" id="UP000093694"/>
    </source>
</evidence>
<evidence type="ECO:0000313" key="5">
    <source>
        <dbReference type="EMBL" id="OBR97645.1"/>
    </source>
</evidence>
<dbReference type="GO" id="GO:0008745">
    <property type="term" value="F:N-acetylmuramoyl-L-alanine amidase activity"/>
    <property type="evidence" value="ECO:0007669"/>
    <property type="project" value="UniProtKB-EC"/>
</dbReference>
<evidence type="ECO:0000256" key="1">
    <source>
        <dbReference type="ARBA" id="ARBA00022729"/>
    </source>
</evidence>
<dbReference type="PANTHER" id="PTHR30404:SF0">
    <property type="entry name" value="N-ACETYLMURAMOYL-L-ALANINE AMIDASE AMIC"/>
    <property type="match status" value="1"/>
</dbReference>
<dbReference type="Pfam" id="PF13205">
    <property type="entry name" value="Big_5"/>
    <property type="match status" value="1"/>
</dbReference>
<reference evidence="4 6" key="1">
    <citation type="journal article" date="2015" name="Biotechnol. Bioeng.">
        <title>Genome sequence and phenotypic characterization of Caulobacter segnis.</title>
        <authorList>
            <person name="Patel S."/>
            <person name="Fletcher B."/>
            <person name="Scott D.C."/>
            <person name="Ely B."/>
        </authorList>
    </citation>
    <scope>NUCLEOTIDE SEQUENCE [LARGE SCALE GENOMIC DNA]</scope>
    <source>
        <strain evidence="4 6">PS02</strain>
    </source>
</reference>
<dbReference type="Proteomes" id="UP000077384">
    <property type="component" value="Unassembled WGS sequence"/>
</dbReference>
<dbReference type="Pfam" id="PF07532">
    <property type="entry name" value="Big_4"/>
    <property type="match status" value="1"/>
</dbReference>
<dbReference type="RefSeq" id="WP_063601716.1">
    <property type="nucleotide sequence ID" value="NZ_LITQ01000024.1"/>
</dbReference>
<proteinExistence type="predicted"/>
<keyword evidence="2 4" id="KW-0378">Hydrolase</keyword>
<name>A0A162LCC7_9CLOT</name>
<evidence type="ECO:0000259" key="3">
    <source>
        <dbReference type="SMART" id="SM00646"/>
    </source>
</evidence>
<dbReference type="EC" id="3.5.1.28" evidence="4"/>
<evidence type="ECO:0000313" key="6">
    <source>
        <dbReference type="Proteomes" id="UP000077384"/>
    </source>
</evidence>
<dbReference type="PANTHER" id="PTHR30404">
    <property type="entry name" value="N-ACETYLMURAMOYL-L-ALANINE AMIDASE"/>
    <property type="match status" value="1"/>
</dbReference>
<organism evidence="4 6">
    <name type="scientific">Clostridium coskatii</name>
    <dbReference type="NCBI Taxonomy" id="1705578"/>
    <lineage>
        <taxon>Bacteria</taxon>
        <taxon>Bacillati</taxon>
        <taxon>Bacillota</taxon>
        <taxon>Clostridia</taxon>
        <taxon>Eubacteriales</taxon>
        <taxon>Clostridiaceae</taxon>
        <taxon>Clostridium</taxon>
    </lineage>
</organism>
<dbReference type="InterPro" id="IPR011081">
    <property type="entry name" value="Big_4"/>
</dbReference>
<dbReference type="InterPro" id="IPR050695">
    <property type="entry name" value="N-acetylmuramoyl_amidase_3"/>
</dbReference>
<dbReference type="InterPro" id="IPR014755">
    <property type="entry name" value="Cu-Rt/internalin_Ig-like"/>
</dbReference>
<evidence type="ECO:0000256" key="2">
    <source>
        <dbReference type="ARBA" id="ARBA00022801"/>
    </source>
</evidence>
<dbReference type="GO" id="GO:0030288">
    <property type="term" value="C:outer membrane-bounded periplasmic space"/>
    <property type="evidence" value="ECO:0007669"/>
    <property type="project" value="TreeGrafter"/>
</dbReference>
<comment type="caution">
    <text evidence="4">The sequence shown here is derived from an EMBL/GenBank/DDBJ whole genome shotgun (WGS) entry which is preliminary data.</text>
</comment>
<dbReference type="SUPFAM" id="SSF53187">
    <property type="entry name" value="Zn-dependent exopeptidases"/>
    <property type="match status" value="2"/>
</dbReference>
<feature type="domain" description="MurNAc-LAA" evidence="3">
    <location>
        <begin position="487"/>
        <end position="598"/>
    </location>
</feature>
<dbReference type="SMART" id="SM00646">
    <property type="entry name" value="Ami_3"/>
    <property type="match status" value="2"/>
</dbReference>
<gene>
    <name evidence="4" type="primary">lytC_6</name>
    <name evidence="5" type="synonym">lytC_2</name>
    <name evidence="5" type="ORF">CLCOS_01150</name>
    <name evidence="4" type="ORF">WX73_01581</name>
</gene>